<dbReference type="PATRIC" id="fig|1395513.3.peg.2071"/>
<keyword evidence="11" id="KW-0963">Cytoplasm</keyword>
<reference evidence="12 13" key="1">
    <citation type="journal article" date="2013" name="Genome Announc.">
        <title>Genome Sequence of Sporolactobacillus laevolacticus DSM442, an Efficient Polymer-Grade D-Lactate Producer from Agricultural Waste Cottonseed as a Nitrogen Source.</title>
        <authorList>
            <person name="Wang H."/>
            <person name="Wang L."/>
            <person name="Ju J."/>
            <person name="Yu B."/>
            <person name="Ma Y."/>
        </authorList>
    </citation>
    <scope>NUCLEOTIDE SEQUENCE [LARGE SCALE GENOMIC DNA]</scope>
    <source>
        <strain evidence="12 13">DSM 442</strain>
    </source>
</reference>
<dbReference type="PANTHER" id="PTHR21087">
    <property type="entry name" value="SHIKIMATE KINASE"/>
    <property type="match status" value="1"/>
</dbReference>
<dbReference type="GO" id="GO:0009073">
    <property type="term" value="P:aromatic amino acid family biosynthetic process"/>
    <property type="evidence" value="ECO:0007669"/>
    <property type="project" value="UniProtKB-KW"/>
</dbReference>
<keyword evidence="9 11" id="KW-0057">Aromatic amino acid biosynthesis</keyword>
<dbReference type="GO" id="GO:0004765">
    <property type="term" value="F:shikimate kinase activity"/>
    <property type="evidence" value="ECO:0007669"/>
    <property type="project" value="UniProtKB-UniRule"/>
</dbReference>
<keyword evidence="11" id="KW-0479">Metal-binding</keyword>
<feature type="binding site" evidence="11">
    <location>
        <position position="154"/>
    </location>
    <ligand>
        <name>substrate</name>
    </ligand>
</feature>
<dbReference type="SUPFAM" id="SSF52540">
    <property type="entry name" value="P-loop containing nucleoside triphosphate hydrolases"/>
    <property type="match status" value="1"/>
</dbReference>
<feature type="binding site" evidence="11">
    <location>
        <position position="56"/>
    </location>
    <ligand>
        <name>substrate</name>
    </ligand>
</feature>
<evidence type="ECO:0000256" key="6">
    <source>
        <dbReference type="ARBA" id="ARBA00022741"/>
    </source>
</evidence>
<protein>
    <recommendedName>
        <fullName evidence="3 11">Shikimate kinase</fullName>
        <shortName evidence="11">SK</shortName>
        <ecNumber evidence="3 11">2.7.1.71</ecNumber>
    </recommendedName>
</protein>
<dbReference type="GO" id="GO:0000287">
    <property type="term" value="F:magnesium ion binding"/>
    <property type="evidence" value="ECO:0007669"/>
    <property type="project" value="UniProtKB-UniRule"/>
</dbReference>
<comment type="function">
    <text evidence="11">Catalyzes the specific phosphorylation of the 3-hydroxyl group of shikimic acid using ATP as a cosubstrate.</text>
</comment>
<evidence type="ECO:0000256" key="3">
    <source>
        <dbReference type="ARBA" id="ARBA00012154"/>
    </source>
</evidence>
<feature type="binding site" evidence="11">
    <location>
        <begin position="34"/>
        <end position="39"/>
    </location>
    <ligand>
        <name>ATP</name>
        <dbReference type="ChEBI" id="CHEBI:30616"/>
    </ligand>
</feature>
<dbReference type="InterPro" id="IPR023000">
    <property type="entry name" value="Shikimate_kinase_CS"/>
</dbReference>
<comment type="cofactor">
    <cofactor evidence="11">
        <name>Mg(2+)</name>
        <dbReference type="ChEBI" id="CHEBI:18420"/>
    </cofactor>
    <text evidence="11">Binds 1 Mg(2+) ion per subunit.</text>
</comment>
<dbReference type="Gene3D" id="3.40.50.300">
    <property type="entry name" value="P-loop containing nucleotide triphosphate hydrolases"/>
    <property type="match status" value="1"/>
</dbReference>
<name>V6J4I7_9BACL</name>
<dbReference type="OrthoDB" id="9800332at2"/>
<evidence type="ECO:0000256" key="11">
    <source>
        <dbReference type="HAMAP-Rule" id="MF_00109"/>
    </source>
</evidence>
<evidence type="ECO:0000256" key="2">
    <source>
        <dbReference type="ARBA" id="ARBA00006997"/>
    </source>
</evidence>
<dbReference type="GO" id="GO:0008652">
    <property type="term" value="P:amino acid biosynthetic process"/>
    <property type="evidence" value="ECO:0007669"/>
    <property type="project" value="UniProtKB-KW"/>
</dbReference>
<proteinExistence type="inferred from homology"/>
<gene>
    <name evidence="11" type="primary">aroK</name>
    <name evidence="12" type="ORF">P343_10270</name>
</gene>
<dbReference type="EC" id="2.7.1.71" evidence="3 11"/>
<dbReference type="eggNOG" id="COG0703">
    <property type="taxonomic scope" value="Bacteria"/>
</dbReference>
<dbReference type="PANTHER" id="PTHR21087:SF16">
    <property type="entry name" value="SHIKIMATE KINASE 1, CHLOROPLASTIC"/>
    <property type="match status" value="1"/>
</dbReference>
<feature type="binding site" evidence="11">
    <location>
        <position position="100"/>
    </location>
    <ligand>
        <name>substrate</name>
    </ligand>
</feature>
<dbReference type="PRINTS" id="PR01100">
    <property type="entry name" value="SHIKIMTKNASE"/>
</dbReference>
<feature type="binding site" evidence="11">
    <location>
        <position position="137"/>
    </location>
    <ligand>
        <name>ATP</name>
        <dbReference type="ChEBI" id="CHEBI:30616"/>
    </ligand>
</feature>
<comment type="catalytic activity">
    <reaction evidence="10 11">
        <text>shikimate + ATP = 3-phosphoshikimate + ADP + H(+)</text>
        <dbReference type="Rhea" id="RHEA:13121"/>
        <dbReference type="ChEBI" id="CHEBI:15378"/>
        <dbReference type="ChEBI" id="CHEBI:30616"/>
        <dbReference type="ChEBI" id="CHEBI:36208"/>
        <dbReference type="ChEBI" id="CHEBI:145989"/>
        <dbReference type="ChEBI" id="CHEBI:456216"/>
        <dbReference type="EC" id="2.7.1.71"/>
    </reaction>
</comment>
<evidence type="ECO:0000256" key="5">
    <source>
        <dbReference type="ARBA" id="ARBA00022679"/>
    </source>
</evidence>
<keyword evidence="7 11" id="KW-0418">Kinase</keyword>
<comment type="subcellular location">
    <subcellularLocation>
        <location evidence="11">Cytoplasm</location>
    </subcellularLocation>
</comment>
<dbReference type="Pfam" id="PF01202">
    <property type="entry name" value="SKI"/>
    <property type="match status" value="1"/>
</dbReference>
<comment type="subunit">
    <text evidence="11">Monomer.</text>
</comment>
<accession>V6J4I7</accession>
<evidence type="ECO:0000256" key="10">
    <source>
        <dbReference type="ARBA" id="ARBA00048567"/>
    </source>
</evidence>
<dbReference type="InterPro" id="IPR031322">
    <property type="entry name" value="Shikimate/glucono_kinase"/>
</dbReference>
<dbReference type="RefSeq" id="WP_023510306.1">
    <property type="nucleotide sequence ID" value="NZ_AWTC01000009.1"/>
</dbReference>
<organism evidence="12 13">
    <name type="scientific">Sporolactobacillus laevolacticus DSM 442</name>
    <dbReference type="NCBI Taxonomy" id="1395513"/>
    <lineage>
        <taxon>Bacteria</taxon>
        <taxon>Bacillati</taxon>
        <taxon>Bacillota</taxon>
        <taxon>Bacilli</taxon>
        <taxon>Bacillales</taxon>
        <taxon>Sporolactobacillaceae</taxon>
        <taxon>Sporolactobacillus</taxon>
    </lineage>
</organism>
<dbReference type="GO" id="GO:0009423">
    <property type="term" value="P:chorismate biosynthetic process"/>
    <property type="evidence" value="ECO:0007669"/>
    <property type="project" value="UniProtKB-UniRule"/>
</dbReference>
<keyword evidence="5 11" id="KW-0808">Transferase</keyword>
<keyword evidence="11" id="KW-0460">Magnesium</keyword>
<dbReference type="Proteomes" id="UP000018296">
    <property type="component" value="Unassembled WGS sequence"/>
</dbReference>
<keyword evidence="6 11" id="KW-0547">Nucleotide-binding</keyword>
<evidence type="ECO:0000256" key="7">
    <source>
        <dbReference type="ARBA" id="ARBA00022777"/>
    </source>
</evidence>
<dbReference type="EMBL" id="AWTC01000009">
    <property type="protein sequence ID" value="EST11644.1"/>
    <property type="molecule type" value="Genomic_DNA"/>
</dbReference>
<evidence type="ECO:0000313" key="12">
    <source>
        <dbReference type="EMBL" id="EST11644.1"/>
    </source>
</evidence>
<keyword evidence="8 11" id="KW-0067">ATP-binding</keyword>
<dbReference type="UniPathway" id="UPA00053">
    <property type="reaction ID" value="UER00088"/>
</dbReference>
<keyword evidence="4 11" id="KW-0028">Amino-acid biosynthesis</keyword>
<feature type="binding site" evidence="11">
    <location>
        <position position="38"/>
    </location>
    <ligand>
        <name>Mg(2+)</name>
        <dbReference type="ChEBI" id="CHEBI:18420"/>
    </ligand>
</feature>
<comment type="pathway">
    <text evidence="1 11">Metabolic intermediate biosynthesis; chorismate biosynthesis; chorismate from D-erythrose 4-phosphate and phosphoenolpyruvate: step 5/7.</text>
</comment>
<dbReference type="AlphaFoldDB" id="V6J4I7"/>
<evidence type="ECO:0000256" key="4">
    <source>
        <dbReference type="ARBA" id="ARBA00022605"/>
    </source>
</evidence>
<evidence type="ECO:0000256" key="9">
    <source>
        <dbReference type="ARBA" id="ARBA00023141"/>
    </source>
</evidence>
<comment type="caution">
    <text evidence="12">The sequence shown here is derived from an EMBL/GenBank/DDBJ whole genome shotgun (WGS) entry which is preliminary data.</text>
</comment>
<dbReference type="GO" id="GO:0005524">
    <property type="term" value="F:ATP binding"/>
    <property type="evidence" value="ECO:0007669"/>
    <property type="project" value="UniProtKB-UniRule"/>
</dbReference>
<dbReference type="GO" id="GO:0005829">
    <property type="term" value="C:cytosol"/>
    <property type="evidence" value="ECO:0007669"/>
    <property type="project" value="TreeGrafter"/>
</dbReference>
<sequence length="193" mass="21848">MVHVNGPNKNSFTAMASLKQAFQSHNIVLIGMPGSGKTTLAKLLSEHMTRQVVDTDVVITQNYGDIPSLFTVSEDHFRKIETEVIRKASLAHGTIIATGGGAVTRPENMDYLARRGIVFFIDRPIELLYQEVEIKDRPLLTDNRDHILELYNQRLPLYRQFSHHTINNCGTKKEAVDQFVAILKEKYGLQNNQ</sequence>
<evidence type="ECO:0000256" key="8">
    <source>
        <dbReference type="ARBA" id="ARBA00022840"/>
    </source>
</evidence>
<feature type="binding site" evidence="11">
    <location>
        <position position="78"/>
    </location>
    <ligand>
        <name>substrate</name>
    </ligand>
</feature>
<evidence type="ECO:0000256" key="1">
    <source>
        <dbReference type="ARBA" id="ARBA00004842"/>
    </source>
</evidence>
<dbReference type="InterPro" id="IPR000623">
    <property type="entry name" value="Shikimate_kinase/TSH1"/>
</dbReference>
<dbReference type="PROSITE" id="PS01128">
    <property type="entry name" value="SHIKIMATE_KINASE"/>
    <property type="match status" value="1"/>
</dbReference>
<dbReference type="HAMAP" id="MF_00109">
    <property type="entry name" value="Shikimate_kinase"/>
    <property type="match status" value="1"/>
</dbReference>
<comment type="similarity">
    <text evidence="2 11">Belongs to the shikimate kinase family.</text>
</comment>
<dbReference type="CDD" id="cd00464">
    <property type="entry name" value="SK"/>
    <property type="match status" value="1"/>
</dbReference>
<keyword evidence="13" id="KW-1185">Reference proteome</keyword>
<dbReference type="InterPro" id="IPR027417">
    <property type="entry name" value="P-loop_NTPase"/>
</dbReference>
<evidence type="ECO:0000313" key="13">
    <source>
        <dbReference type="Proteomes" id="UP000018296"/>
    </source>
</evidence>
<comment type="caution">
    <text evidence="11">Lacks conserved residue(s) required for the propagation of feature annotation.</text>
</comment>
<dbReference type="STRING" id="1395513.P343_10270"/>